<reference evidence="4" key="1">
    <citation type="submission" date="2022-10" db="EMBL/GenBank/DDBJ databases">
        <title>Roseovarius pelagicus sp. nov., isolated from Arctic seawater.</title>
        <authorList>
            <person name="Hong Y.W."/>
            <person name="Hwang C.Y."/>
        </authorList>
    </citation>
    <scope>NUCLEOTIDE SEQUENCE</scope>
    <source>
        <strain evidence="4">HL-MP18</strain>
    </source>
</reference>
<dbReference type="InterPro" id="IPR000182">
    <property type="entry name" value="GNAT_dom"/>
</dbReference>
<dbReference type="CDD" id="cd04301">
    <property type="entry name" value="NAT_SF"/>
    <property type="match status" value="1"/>
</dbReference>
<evidence type="ECO:0000313" key="5">
    <source>
        <dbReference type="Proteomes" id="UP001064087"/>
    </source>
</evidence>
<evidence type="ECO:0000313" key="4">
    <source>
        <dbReference type="EMBL" id="UXX81857.1"/>
    </source>
</evidence>
<keyword evidence="5" id="KW-1185">Reference proteome</keyword>
<evidence type="ECO:0000256" key="1">
    <source>
        <dbReference type="ARBA" id="ARBA00022679"/>
    </source>
</evidence>
<accession>A0ABY6D6U0</accession>
<evidence type="ECO:0000256" key="2">
    <source>
        <dbReference type="ARBA" id="ARBA00023315"/>
    </source>
</evidence>
<name>A0ABY6D6U0_9RHOB</name>
<evidence type="ECO:0000259" key="3">
    <source>
        <dbReference type="PROSITE" id="PS51186"/>
    </source>
</evidence>
<proteinExistence type="predicted"/>
<dbReference type="PROSITE" id="PS51186">
    <property type="entry name" value="GNAT"/>
    <property type="match status" value="1"/>
</dbReference>
<keyword evidence="2" id="KW-0012">Acyltransferase</keyword>
<dbReference type="PANTHER" id="PTHR43877">
    <property type="entry name" value="AMINOALKYLPHOSPHONATE N-ACETYLTRANSFERASE-RELATED-RELATED"/>
    <property type="match status" value="1"/>
</dbReference>
<dbReference type="InterPro" id="IPR016181">
    <property type="entry name" value="Acyl_CoA_acyltransferase"/>
</dbReference>
<gene>
    <name evidence="4" type="ORF">N7U68_12050</name>
</gene>
<sequence>MITIRRATTLDAGPLAELLNDIIAAGGTTAMTLPVTAAYIREMMDYAPDQSAWHVALEGGTLCGFQFIEPQDNLPPEACSIATFVRIGRTGLGIGSTLFNATAEAAKELRYDWINAEIRADNEGGVIYYQSRGFRDYGRINRVKLGSGLIVDKVLKRYDI</sequence>
<protein>
    <submittedName>
        <fullName evidence="4">GNAT family N-acetyltransferase</fullName>
    </submittedName>
</protein>
<dbReference type="Pfam" id="PF00583">
    <property type="entry name" value="Acetyltransf_1"/>
    <property type="match status" value="1"/>
</dbReference>
<dbReference type="InterPro" id="IPR050832">
    <property type="entry name" value="Bact_Acetyltransf"/>
</dbReference>
<organism evidence="4 5">
    <name type="scientific">Roseovarius pelagicus</name>
    <dbReference type="NCBI Taxonomy" id="2980108"/>
    <lineage>
        <taxon>Bacteria</taxon>
        <taxon>Pseudomonadati</taxon>
        <taxon>Pseudomonadota</taxon>
        <taxon>Alphaproteobacteria</taxon>
        <taxon>Rhodobacterales</taxon>
        <taxon>Roseobacteraceae</taxon>
        <taxon>Roseovarius</taxon>
    </lineage>
</organism>
<dbReference type="SUPFAM" id="SSF55729">
    <property type="entry name" value="Acyl-CoA N-acyltransferases (Nat)"/>
    <property type="match status" value="1"/>
</dbReference>
<keyword evidence="1" id="KW-0808">Transferase</keyword>
<dbReference type="EMBL" id="CP106738">
    <property type="protein sequence ID" value="UXX81857.1"/>
    <property type="molecule type" value="Genomic_DNA"/>
</dbReference>
<dbReference type="RefSeq" id="WP_263046958.1">
    <property type="nucleotide sequence ID" value="NZ_CP106738.1"/>
</dbReference>
<dbReference type="Proteomes" id="UP001064087">
    <property type="component" value="Chromosome"/>
</dbReference>
<feature type="domain" description="N-acetyltransferase" evidence="3">
    <location>
        <begin position="2"/>
        <end position="160"/>
    </location>
</feature>
<dbReference type="Gene3D" id="3.40.630.30">
    <property type="match status" value="1"/>
</dbReference>